<organism evidence="12 13">
    <name type="scientific">Denitratisoma oestradiolicum</name>
    <dbReference type="NCBI Taxonomy" id="311182"/>
    <lineage>
        <taxon>Bacteria</taxon>
        <taxon>Pseudomonadati</taxon>
        <taxon>Pseudomonadota</taxon>
        <taxon>Betaproteobacteria</taxon>
        <taxon>Nitrosomonadales</taxon>
        <taxon>Sterolibacteriaceae</taxon>
        <taxon>Denitratisoma</taxon>
    </lineage>
</organism>
<keyword evidence="7" id="KW-0732">Signal</keyword>
<dbReference type="PANTHER" id="PTHR38604">
    <property type="entry name" value="PERIPLASMIC NITRATE REDUCTASE, ELECTRON TRANSFER SUBUNIT"/>
    <property type="match status" value="1"/>
</dbReference>
<keyword evidence="9" id="KW-0249">Electron transport</keyword>
<evidence type="ECO:0000256" key="2">
    <source>
        <dbReference type="ARBA" id="ARBA00007368"/>
    </source>
</evidence>
<evidence type="ECO:0000256" key="3">
    <source>
        <dbReference type="ARBA" id="ARBA00013773"/>
    </source>
</evidence>
<dbReference type="GO" id="GO:0009061">
    <property type="term" value="P:anaerobic respiration"/>
    <property type="evidence" value="ECO:0007669"/>
    <property type="project" value="InterPro"/>
</dbReference>
<dbReference type="PANTHER" id="PTHR38604:SF1">
    <property type="entry name" value="PERIPLASMIC NITRATE REDUCTASE, ELECTRON TRANSFER SUBUNIT"/>
    <property type="match status" value="1"/>
</dbReference>
<keyword evidence="5" id="KW-0349">Heme</keyword>
<comment type="subcellular location">
    <subcellularLocation>
        <location evidence="1">Periplasm</location>
    </subcellularLocation>
</comment>
<dbReference type="Proteomes" id="UP000515733">
    <property type="component" value="Chromosome"/>
</dbReference>
<evidence type="ECO:0000256" key="5">
    <source>
        <dbReference type="ARBA" id="ARBA00022617"/>
    </source>
</evidence>
<evidence type="ECO:0000256" key="6">
    <source>
        <dbReference type="ARBA" id="ARBA00022723"/>
    </source>
</evidence>
<dbReference type="InterPro" id="IPR005591">
    <property type="entry name" value="NapB"/>
</dbReference>
<evidence type="ECO:0000256" key="4">
    <source>
        <dbReference type="ARBA" id="ARBA00022448"/>
    </source>
</evidence>
<evidence type="ECO:0000256" key="10">
    <source>
        <dbReference type="ARBA" id="ARBA00023004"/>
    </source>
</evidence>
<evidence type="ECO:0000313" key="12">
    <source>
        <dbReference type="EMBL" id="CAB1370623.1"/>
    </source>
</evidence>
<comment type="similarity">
    <text evidence="2">Belongs to the NapB family.</text>
</comment>
<dbReference type="Gene3D" id="1.10.1130.10">
    <property type="entry name" value="Flavocytochrome C3, Chain A"/>
    <property type="match status" value="1"/>
</dbReference>
<keyword evidence="13" id="KW-1185">Reference proteome</keyword>
<keyword evidence="10" id="KW-0408">Iron</keyword>
<dbReference type="RefSeq" id="WP_145769364.1">
    <property type="nucleotide sequence ID" value="NZ_LR778301.1"/>
</dbReference>
<keyword evidence="4" id="KW-0813">Transport</keyword>
<dbReference type="KEGG" id="doe:DENOEST_3469"/>
<dbReference type="InterPro" id="IPR036280">
    <property type="entry name" value="Multihaem_cyt_sf"/>
</dbReference>
<evidence type="ECO:0000256" key="7">
    <source>
        <dbReference type="ARBA" id="ARBA00022729"/>
    </source>
</evidence>
<proteinExistence type="inferred from homology"/>
<dbReference type="AlphaFoldDB" id="A0A6S6Y044"/>
<keyword evidence="6" id="KW-0479">Metal-binding</keyword>
<reference evidence="12 13" key="1">
    <citation type="submission" date="2020-03" db="EMBL/GenBank/DDBJ databases">
        <authorList>
            <consortium name="Genoscope - CEA"/>
            <person name="William W."/>
        </authorList>
    </citation>
    <scope>NUCLEOTIDE SEQUENCE [LARGE SCALE GENOMIC DNA]</scope>
    <source>
        <strain evidence="13">DSM 16959</strain>
    </source>
</reference>
<dbReference type="OrthoDB" id="13290at2"/>
<dbReference type="SUPFAM" id="SSF48695">
    <property type="entry name" value="Multiheme cytochromes"/>
    <property type="match status" value="1"/>
</dbReference>
<evidence type="ECO:0000256" key="8">
    <source>
        <dbReference type="ARBA" id="ARBA00022764"/>
    </source>
</evidence>
<evidence type="ECO:0000313" key="13">
    <source>
        <dbReference type="Proteomes" id="UP000515733"/>
    </source>
</evidence>
<protein>
    <recommendedName>
        <fullName evidence="3">Periplasmic nitrate reductase, electron transfer subunit</fullName>
    </recommendedName>
    <alternativeName>
        <fullName evidence="11">Diheme cytochrome c NapB</fullName>
    </alternativeName>
</protein>
<keyword evidence="8" id="KW-0574">Periplasm</keyword>
<evidence type="ECO:0000256" key="9">
    <source>
        <dbReference type="ARBA" id="ARBA00022982"/>
    </source>
</evidence>
<evidence type="ECO:0000256" key="1">
    <source>
        <dbReference type="ARBA" id="ARBA00004418"/>
    </source>
</evidence>
<accession>A0A6S6Y044</accession>
<dbReference type="GO" id="GO:0046872">
    <property type="term" value="F:metal ion binding"/>
    <property type="evidence" value="ECO:0007669"/>
    <property type="project" value="UniProtKB-KW"/>
</dbReference>
<evidence type="ECO:0000256" key="11">
    <source>
        <dbReference type="ARBA" id="ARBA00031832"/>
    </source>
</evidence>
<dbReference type="Pfam" id="PF03892">
    <property type="entry name" value="NapB"/>
    <property type="match status" value="1"/>
</dbReference>
<name>A0A6S6Y044_9PROT</name>
<gene>
    <name evidence="12" type="ORF">DENOEST_3469</name>
</gene>
<sequence length="145" mass="16174">MKRTITITLAALLTTISGWTAAQQLASLRGEEVVSEDKAPIEMSYQGKKPGLQKPIARTFKEQPPLIPHMITNFDEITLEENQCLSCHSVEKYKEKRAPKIGDSHLVNNVVSMARYQCNSCHVPQVDAKPLVDNGFVGNVRQAKR</sequence>
<dbReference type="EMBL" id="LR778301">
    <property type="protein sequence ID" value="CAB1370623.1"/>
    <property type="molecule type" value="Genomic_DNA"/>
</dbReference>
<dbReference type="GO" id="GO:0042597">
    <property type="term" value="C:periplasmic space"/>
    <property type="evidence" value="ECO:0007669"/>
    <property type="project" value="UniProtKB-SubCell"/>
</dbReference>